<keyword evidence="4" id="KW-0285">Flavoprotein</keyword>
<dbReference type="Proteomes" id="UP001057455">
    <property type="component" value="Unassembled WGS sequence"/>
</dbReference>
<proteinExistence type="inferred from homology"/>
<dbReference type="Gene3D" id="1.20.120.310">
    <property type="entry name" value="ERV/ALR sulfhydryl oxidase domain"/>
    <property type="match status" value="1"/>
</dbReference>
<dbReference type="PANTHER" id="PTHR22761:SF12">
    <property type="entry name" value="CHARGED MULTIVESICULAR BODY PROTEIN 5"/>
    <property type="match status" value="1"/>
</dbReference>
<feature type="coiled-coil region" evidence="9">
    <location>
        <begin position="232"/>
        <end position="259"/>
    </location>
</feature>
<dbReference type="OrthoDB" id="17199at2759"/>
<evidence type="ECO:0000256" key="10">
    <source>
        <dbReference type="SAM" id="MobiDB-lite"/>
    </source>
</evidence>
<evidence type="ECO:0000256" key="9">
    <source>
        <dbReference type="SAM" id="Coils"/>
    </source>
</evidence>
<organism evidence="12 13">
    <name type="scientific">Babesia ovis</name>
    <dbReference type="NCBI Taxonomy" id="5869"/>
    <lineage>
        <taxon>Eukaryota</taxon>
        <taxon>Sar</taxon>
        <taxon>Alveolata</taxon>
        <taxon>Apicomplexa</taxon>
        <taxon>Aconoidasida</taxon>
        <taxon>Piroplasmida</taxon>
        <taxon>Babesiidae</taxon>
        <taxon>Babesia</taxon>
    </lineage>
</organism>
<evidence type="ECO:0000256" key="1">
    <source>
        <dbReference type="ARBA" id="ARBA00001974"/>
    </source>
</evidence>
<evidence type="ECO:0000256" key="3">
    <source>
        <dbReference type="ARBA" id="ARBA00012512"/>
    </source>
</evidence>
<comment type="similarity">
    <text evidence="2">Belongs to the SNF7 family.</text>
</comment>
<dbReference type="AlphaFoldDB" id="A0A9W5TET3"/>
<feature type="domain" description="ERV/ALR sulfhydryl oxidase" evidence="11">
    <location>
        <begin position="35"/>
        <end position="109"/>
    </location>
</feature>
<dbReference type="GO" id="GO:0006900">
    <property type="term" value="P:vesicle budding from membrane"/>
    <property type="evidence" value="ECO:0007669"/>
    <property type="project" value="TreeGrafter"/>
</dbReference>
<dbReference type="GO" id="GO:0016972">
    <property type="term" value="F:thiol oxidase activity"/>
    <property type="evidence" value="ECO:0007669"/>
    <property type="project" value="UniProtKB-EC"/>
</dbReference>
<evidence type="ECO:0000313" key="13">
    <source>
        <dbReference type="Proteomes" id="UP001057455"/>
    </source>
</evidence>
<evidence type="ECO:0000313" key="12">
    <source>
        <dbReference type="EMBL" id="GFE55802.1"/>
    </source>
</evidence>
<evidence type="ECO:0000256" key="5">
    <source>
        <dbReference type="ARBA" id="ARBA00022827"/>
    </source>
</evidence>
<dbReference type="InterPro" id="IPR036774">
    <property type="entry name" value="ERV/ALR_sulphydryl_oxid_sf"/>
</dbReference>
<dbReference type="EMBL" id="BLIY01000024">
    <property type="protein sequence ID" value="GFE55802.1"/>
    <property type="molecule type" value="Genomic_DNA"/>
</dbReference>
<comment type="cofactor">
    <cofactor evidence="1">
        <name>FAD</name>
        <dbReference type="ChEBI" id="CHEBI:57692"/>
    </cofactor>
</comment>
<dbReference type="GO" id="GO:0032511">
    <property type="term" value="P:late endosome to vacuole transport via multivesicular body sorting pathway"/>
    <property type="evidence" value="ECO:0007669"/>
    <property type="project" value="TreeGrafter"/>
</dbReference>
<keyword evidence="5" id="KW-0274">FAD</keyword>
<dbReference type="GO" id="GO:0005771">
    <property type="term" value="C:multivesicular body"/>
    <property type="evidence" value="ECO:0007669"/>
    <property type="project" value="TreeGrafter"/>
</dbReference>
<evidence type="ECO:0000259" key="11">
    <source>
        <dbReference type="Pfam" id="PF04777"/>
    </source>
</evidence>
<evidence type="ECO:0000256" key="2">
    <source>
        <dbReference type="ARBA" id="ARBA00006190"/>
    </source>
</evidence>
<dbReference type="Pfam" id="PF04777">
    <property type="entry name" value="Evr1_Alr"/>
    <property type="match status" value="1"/>
</dbReference>
<dbReference type="Pfam" id="PF03357">
    <property type="entry name" value="Snf7"/>
    <property type="match status" value="1"/>
</dbReference>
<keyword evidence="13" id="KW-1185">Reference proteome</keyword>
<protein>
    <recommendedName>
        <fullName evidence="3">thiol oxidase</fullName>
        <ecNumber evidence="3">1.8.3.2</ecNumber>
    </recommendedName>
</protein>
<evidence type="ECO:0000256" key="7">
    <source>
        <dbReference type="ARBA" id="ARBA00023054"/>
    </source>
</evidence>
<dbReference type="InterPro" id="IPR017905">
    <property type="entry name" value="ERV/ALR_sulphydryl_oxidase"/>
</dbReference>
<dbReference type="EC" id="1.8.3.2" evidence="3"/>
<feature type="region of interest" description="Disordered" evidence="10">
    <location>
        <begin position="307"/>
        <end position="332"/>
    </location>
</feature>
<comment type="caution">
    <text evidence="12">The sequence shown here is derived from an EMBL/GenBank/DDBJ whole genome shotgun (WGS) entry which is preliminary data.</text>
</comment>
<keyword evidence="6" id="KW-0560">Oxidoreductase</keyword>
<evidence type="ECO:0000256" key="6">
    <source>
        <dbReference type="ARBA" id="ARBA00023002"/>
    </source>
</evidence>
<reference evidence="12" key="1">
    <citation type="submission" date="2019-12" db="EMBL/GenBank/DDBJ databases">
        <title>Genome sequence of Babesia ovis.</title>
        <authorList>
            <person name="Yamagishi J."/>
            <person name="Sevinc F."/>
            <person name="Xuan X."/>
        </authorList>
    </citation>
    <scope>NUCLEOTIDE SEQUENCE</scope>
    <source>
        <strain evidence="12">Selcuk</strain>
    </source>
</reference>
<dbReference type="PANTHER" id="PTHR22761">
    <property type="entry name" value="CHARGED MULTIVESICULAR BODY PROTEIN"/>
    <property type="match status" value="1"/>
</dbReference>
<evidence type="ECO:0000256" key="8">
    <source>
        <dbReference type="ARBA" id="ARBA00023157"/>
    </source>
</evidence>
<sequence>MSSNPTSTPSERRKYTFAESLDAVDRNTAIDPCSAQWLLIWMYGAYVDDAPTDSQRRNISVFYRTLTDMCNNGQQCFQRFVSEFPPQTDSRRAILGWVQMAENSCRIQNGLPPRLFKFFRKSNTGPSIQETSQQLDTKLASIDEKIKGCNAELARIKAALGVTKSAGAVAAAKRKASQVLQRRRVYETQRDQLVGVQLAVDQCDHISSQVKTAVDIRNALSASVKATRKQLKQVNMNDLERLQEEVEDLQDYAAEINDTFDGRYSNNDALDEDELEFEFATLEDPEDEISSGVGSSTGIIQRVKDTHVGISIPSPPKYSTSQTEGSGDKIRN</sequence>
<evidence type="ECO:0000256" key="4">
    <source>
        <dbReference type="ARBA" id="ARBA00022630"/>
    </source>
</evidence>
<accession>A0A9W5TET3</accession>
<dbReference type="Gene3D" id="6.10.140.1230">
    <property type="match status" value="1"/>
</dbReference>
<dbReference type="InterPro" id="IPR005024">
    <property type="entry name" value="Snf7_fam"/>
</dbReference>
<keyword evidence="7 9" id="KW-0175">Coiled coil</keyword>
<keyword evidence="8" id="KW-1015">Disulfide bond</keyword>
<name>A0A9W5TET3_BABOV</name>
<gene>
    <name evidence="12" type="ORF">BaOVIS_032060</name>
</gene>